<keyword evidence="1" id="KW-0597">Phosphoprotein</keyword>
<keyword evidence="4" id="KW-1185">Reference proteome</keyword>
<reference evidence="3 4" key="1">
    <citation type="submission" date="2009-06" db="EMBL/GenBank/DDBJ databases">
        <title>Complete sequence of Desulfovibrio salexigens DSM 2638.</title>
        <authorList>
            <consortium name="US DOE Joint Genome Institute"/>
            <person name="Lucas S."/>
            <person name="Copeland A."/>
            <person name="Lapidus A."/>
            <person name="Glavina del Rio T."/>
            <person name="Tice H."/>
            <person name="Bruce D."/>
            <person name="Goodwin L."/>
            <person name="Pitluck S."/>
            <person name="Munk A.C."/>
            <person name="Brettin T."/>
            <person name="Detter J.C."/>
            <person name="Han C."/>
            <person name="Tapia R."/>
            <person name="Larimer F."/>
            <person name="Land M."/>
            <person name="Hauser L."/>
            <person name="Kyrpides N."/>
            <person name="Anderson I."/>
            <person name="Wall J.D."/>
            <person name="Arkin A.P."/>
            <person name="Dehal P."/>
            <person name="Chivian D."/>
            <person name="Giles B."/>
            <person name="Hazen T.C."/>
        </authorList>
    </citation>
    <scope>NUCLEOTIDE SEQUENCE [LARGE SCALE GENOMIC DNA]</scope>
    <source>
        <strain evidence="4">ATCC 14822 / DSM 2638 / NCIMB 8403 / VKM B-1763</strain>
    </source>
</reference>
<feature type="domain" description="Histidine kinase" evidence="2">
    <location>
        <begin position="169"/>
        <end position="379"/>
    </location>
</feature>
<keyword evidence="3" id="KW-0808">Transferase</keyword>
<dbReference type="GO" id="GO:0000155">
    <property type="term" value="F:phosphorelay sensor kinase activity"/>
    <property type="evidence" value="ECO:0007669"/>
    <property type="project" value="TreeGrafter"/>
</dbReference>
<dbReference type="EMBL" id="CP001649">
    <property type="protein sequence ID" value="ACS81338.1"/>
    <property type="molecule type" value="Genomic_DNA"/>
</dbReference>
<dbReference type="SMART" id="SM00387">
    <property type="entry name" value="HATPase_c"/>
    <property type="match status" value="1"/>
</dbReference>
<proteinExistence type="predicted"/>
<dbReference type="SUPFAM" id="SSF55874">
    <property type="entry name" value="ATPase domain of HSP90 chaperone/DNA topoisomerase II/histidine kinase"/>
    <property type="match status" value="1"/>
</dbReference>
<evidence type="ECO:0000259" key="2">
    <source>
        <dbReference type="PROSITE" id="PS50109"/>
    </source>
</evidence>
<keyword evidence="3" id="KW-0418">Kinase</keyword>
<name>C6BRV5_MARSD</name>
<dbReference type="eggNOG" id="COG4191">
    <property type="taxonomic scope" value="Bacteria"/>
</dbReference>
<dbReference type="InterPro" id="IPR005467">
    <property type="entry name" value="His_kinase_dom"/>
</dbReference>
<protein>
    <submittedName>
        <fullName evidence="3">Histidine kinase</fullName>
    </submittedName>
</protein>
<dbReference type="AlphaFoldDB" id="C6BRV5"/>
<sequence length="395" mass="43899">MSEDAYSPSCPVEDFYPCSPDILDQHTRIKKEIAAELLNSVPNPAFILNSDRRIILYNSTLSAAAGERRTNKILGRRPGELFRCCNSQNSECGKAVPCVQCGALRAIQTAMTGEKAEEICMLLSNVDGIVKAYTFKVNASPLVIKDEQYFIIHLTDISDSKHKEMMERVFLHDLLNAVNGIVNAGTLLEEDAVKTEHRELAGMIVDRARFMANEIDAHRLFISAEARQLEVNNEPVIVKQIIDAVCALHSSSQMTKDKNISLKSKIDDFSLTTDKRILYRIIENLVKNAIEASPANSTVEVMGTTKNDYALITVSNTGTIPMTVAHQIFKKSFSTKGKGRGLGTYSVKVFTENYLRGRVWFDSSQDDGTNFYVKIPLSPSTEPIVEQGRPQGLQN</sequence>
<evidence type="ECO:0000313" key="3">
    <source>
        <dbReference type="EMBL" id="ACS81338.1"/>
    </source>
</evidence>
<dbReference type="InterPro" id="IPR036890">
    <property type="entry name" value="HATPase_C_sf"/>
</dbReference>
<dbReference type="OrthoDB" id="9792686at2"/>
<dbReference type="Gene3D" id="3.30.450.20">
    <property type="entry name" value="PAS domain"/>
    <property type="match status" value="1"/>
</dbReference>
<organism evidence="3 4">
    <name type="scientific">Maridesulfovibrio salexigens (strain ATCC 14822 / DSM 2638 / NCIMB 8403 / VKM B-1763)</name>
    <name type="common">Desulfovibrio salexigens</name>
    <dbReference type="NCBI Taxonomy" id="526222"/>
    <lineage>
        <taxon>Bacteria</taxon>
        <taxon>Pseudomonadati</taxon>
        <taxon>Thermodesulfobacteriota</taxon>
        <taxon>Desulfovibrionia</taxon>
        <taxon>Desulfovibrionales</taxon>
        <taxon>Desulfovibrionaceae</taxon>
        <taxon>Maridesulfovibrio</taxon>
    </lineage>
</organism>
<dbReference type="STRING" id="526222.Desal_3287"/>
<dbReference type="Proteomes" id="UP000002601">
    <property type="component" value="Chromosome"/>
</dbReference>
<evidence type="ECO:0000313" key="4">
    <source>
        <dbReference type="Proteomes" id="UP000002601"/>
    </source>
</evidence>
<dbReference type="InterPro" id="IPR003594">
    <property type="entry name" value="HATPase_dom"/>
</dbReference>
<accession>C6BRV5</accession>
<gene>
    <name evidence="3" type="ordered locus">Desal_3287</name>
</gene>
<dbReference type="Pfam" id="PF02518">
    <property type="entry name" value="HATPase_c"/>
    <property type="match status" value="1"/>
</dbReference>
<evidence type="ECO:0000256" key="1">
    <source>
        <dbReference type="ARBA" id="ARBA00022553"/>
    </source>
</evidence>
<dbReference type="RefSeq" id="WP_015853154.1">
    <property type="nucleotide sequence ID" value="NC_012881.1"/>
</dbReference>
<dbReference type="PROSITE" id="PS50109">
    <property type="entry name" value="HIS_KIN"/>
    <property type="match status" value="1"/>
</dbReference>
<dbReference type="PANTHER" id="PTHR43547">
    <property type="entry name" value="TWO-COMPONENT HISTIDINE KINASE"/>
    <property type="match status" value="1"/>
</dbReference>
<dbReference type="PANTHER" id="PTHR43547:SF2">
    <property type="entry name" value="HYBRID SIGNAL TRANSDUCTION HISTIDINE KINASE C"/>
    <property type="match status" value="1"/>
</dbReference>
<dbReference type="Gene3D" id="3.30.565.10">
    <property type="entry name" value="Histidine kinase-like ATPase, C-terminal domain"/>
    <property type="match status" value="1"/>
</dbReference>
<dbReference type="KEGG" id="dsa:Desal_3287"/>
<dbReference type="HOGENOM" id="CLU_049578_0_0_7"/>